<evidence type="ECO:0000313" key="2">
    <source>
        <dbReference type="EMBL" id="KAK2097765.1"/>
    </source>
</evidence>
<proteinExistence type="predicted"/>
<comment type="caution">
    <text evidence="2">The sequence shown here is derived from an EMBL/GenBank/DDBJ whole genome shotgun (WGS) entry which is preliminary data.</text>
</comment>
<organism evidence="2 3">
    <name type="scientific">Saguinus oedipus</name>
    <name type="common">Cotton-top tamarin</name>
    <name type="synonym">Oedipomidas oedipus</name>
    <dbReference type="NCBI Taxonomy" id="9490"/>
    <lineage>
        <taxon>Eukaryota</taxon>
        <taxon>Metazoa</taxon>
        <taxon>Chordata</taxon>
        <taxon>Craniata</taxon>
        <taxon>Vertebrata</taxon>
        <taxon>Euteleostomi</taxon>
        <taxon>Mammalia</taxon>
        <taxon>Eutheria</taxon>
        <taxon>Euarchontoglires</taxon>
        <taxon>Primates</taxon>
        <taxon>Haplorrhini</taxon>
        <taxon>Platyrrhini</taxon>
        <taxon>Cebidae</taxon>
        <taxon>Callitrichinae</taxon>
        <taxon>Saguinus</taxon>
    </lineage>
</organism>
<evidence type="ECO:0000259" key="1">
    <source>
        <dbReference type="Pfam" id="PF14652"/>
    </source>
</evidence>
<dbReference type="InterPro" id="IPR026704">
    <property type="entry name" value="KATNIP"/>
</dbReference>
<dbReference type="Pfam" id="PF14652">
    <property type="entry name" value="DUF4457"/>
    <property type="match status" value="1"/>
</dbReference>
<name>A0ABQ9ULW3_SAGOE</name>
<evidence type="ECO:0000313" key="3">
    <source>
        <dbReference type="Proteomes" id="UP001266305"/>
    </source>
</evidence>
<accession>A0ABQ9ULW3</accession>
<dbReference type="PANTHER" id="PTHR21534">
    <property type="entry name" value="KATANIN-INTERACTING PROTEIN"/>
    <property type="match status" value="1"/>
</dbReference>
<protein>
    <recommendedName>
        <fullName evidence="1">KATNIP domain-containing protein</fullName>
    </recommendedName>
</protein>
<reference evidence="2 3" key="1">
    <citation type="submission" date="2023-05" db="EMBL/GenBank/DDBJ databases">
        <title>B98-5 Cell Line De Novo Hybrid Assembly: An Optical Mapping Approach.</title>
        <authorList>
            <person name="Kananen K."/>
            <person name="Auerbach J.A."/>
            <person name="Kautto E."/>
            <person name="Blachly J.S."/>
        </authorList>
    </citation>
    <scope>NUCLEOTIDE SEQUENCE [LARGE SCALE GENOMIC DNA]</scope>
    <source>
        <strain evidence="2">B95-8</strain>
        <tissue evidence="2">Cell line</tissue>
    </source>
</reference>
<dbReference type="PANTHER" id="PTHR21534:SF0">
    <property type="entry name" value="KATANIN-INTERACTING PROTEIN"/>
    <property type="match status" value="1"/>
</dbReference>
<keyword evidence="3" id="KW-1185">Reference proteome</keyword>
<gene>
    <name evidence="2" type="ORF">P7K49_023216</name>
</gene>
<feature type="domain" description="KATNIP" evidence="1">
    <location>
        <begin position="22"/>
        <end position="78"/>
    </location>
</feature>
<sequence length="78" mass="8631">MAQSPPARHFGSGLKLLECLQLNFTASWGDLHFLGLTGLEVVGKEGQALPIRRHQISASPRDLNELPEYSDDSRTLDK</sequence>
<dbReference type="Proteomes" id="UP001266305">
    <property type="component" value="Unassembled WGS sequence"/>
</dbReference>
<dbReference type="EMBL" id="JASSZA010000011">
    <property type="protein sequence ID" value="KAK2097765.1"/>
    <property type="molecule type" value="Genomic_DNA"/>
</dbReference>
<dbReference type="InterPro" id="IPR027859">
    <property type="entry name" value="KATNIP_dom"/>
</dbReference>